<dbReference type="Gene3D" id="1.10.260.40">
    <property type="entry name" value="lambda repressor-like DNA-binding domains"/>
    <property type="match status" value="1"/>
</dbReference>
<dbReference type="PROSITE" id="PS50943">
    <property type="entry name" value="HTH_CROC1"/>
    <property type="match status" value="1"/>
</dbReference>
<dbReference type="InterPro" id="IPR043917">
    <property type="entry name" value="DUF5753"/>
</dbReference>
<dbReference type="EMBL" id="JAAATY010000001">
    <property type="protein sequence ID" value="NRN63096.1"/>
    <property type="molecule type" value="Genomic_DNA"/>
</dbReference>
<name>A0ABX2EVQ1_9PSEU</name>
<dbReference type="Proteomes" id="UP000763557">
    <property type="component" value="Unassembled WGS sequence"/>
</dbReference>
<organism evidence="2 3">
    <name type="scientific">Kibdelosporangium persicum</name>
    <dbReference type="NCBI Taxonomy" id="2698649"/>
    <lineage>
        <taxon>Bacteria</taxon>
        <taxon>Bacillati</taxon>
        <taxon>Actinomycetota</taxon>
        <taxon>Actinomycetes</taxon>
        <taxon>Pseudonocardiales</taxon>
        <taxon>Pseudonocardiaceae</taxon>
        <taxon>Kibdelosporangium</taxon>
    </lineage>
</organism>
<reference evidence="2 3" key="1">
    <citation type="submission" date="2020-01" db="EMBL/GenBank/DDBJ databases">
        <title>Kibdelosporangium persica a novel Actinomycetes from a hot desert in Iran.</title>
        <authorList>
            <person name="Safaei N."/>
            <person name="Zaburannyi N."/>
            <person name="Mueller R."/>
            <person name="Wink J."/>
        </authorList>
    </citation>
    <scope>NUCLEOTIDE SEQUENCE [LARGE SCALE GENOMIC DNA]</scope>
    <source>
        <strain evidence="2 3">4NS15</strain>
    </source>
</reference>
<dbReference type="InterPro" id="IPR010982">
    <property type="entry name" value="Lambda_DNA-bd_dom_sf"/>
</dbReference>
<dbReference type="SMART" id="SM00530">
    <property type="entry name" value="HTH_XRE"/>
    <property type="match status" value="1"/>
</dbReference>
<dbReference type="InterPro" id="IPR001387">
    <property type="entry name" value="Cro/C1-type_HTH"/>
</dbReference>
<accession>A0ABX2EVQ1</accession>
<keyword evidence="3" id="KW-1185">Reference proteome</keyword>
<protein>
    <submittedName>
        <fullName evidence="2">Transcriptional regulator</fullName>
    </submittedName>
</protein>
<evidence type="ECO:0000313" key="2">
    <source>
        <dbReference type="EMBL" id="NRN63096.1"/>
    </source>
</evidence>
<dbReference type="RefSeq" id="WP_312872340.1">
    <property type="nucleotide sequence ID" value="NZ_CBCSGW010000039.1"/>
</dbReference>
<comment type="caution">
    <text evidence="2">The sequence shown here is derived from an EMBL/GenBank/DDBJ whole genome shotgun (WGS) entry which is preliminary data.</text>
</comment>
<dbReference type="Pfam" id="PF19054">
    <property type="entry name" value="DUF5753"/>
    <property type="match status" value="1"/>
</dbReference>
<dbReference type="CDD" id="cd00093">
    <property type="entry name" value="HTH_XRE"/>
    <property type="match status" value="1"/>
</dbReference>
<dbReference type="SUPFAM" id="SSF47413">
    <property type="entry name" value="lambda repressor-like DNA-binding domains"/>
    <property type="match status" value="1"/>
</dbReference>
<gene>
    <name evidence="2" type="ORF">GC106_2970</name>
</gene>
<evidence type="ECO:0000313" key="3">
    <source>
        <dbReference type="Proteomes" id="UP000763557"/>
    </source>
</evidence>
<dbReference type="Pfam" id="PF13560">
    <property type="entry name" value="HTH_31"/>
    <property type="match status" value="1"/>
</dbReference>
<sequence>MRTPIRPPFLRRRLGAKLRRMREQAGLTLDEAAAKLDKARSALNRIETGETKADVHLARSIMDIYDIFDANLLDEVREAAKTPWFRAYGFKDLGYVDVETAAARVSEFSTSVIPGLLQTEAYIRALFRLRPNQDPIRLKNDTRVRIIRQARLTDQNWPLELSAVVDEGALRREVGGVAVMREQLRHLIAVAELPTVTLQVLPLKRGVHHSMDGAFAILRFPDPEDPELLYVEYPGGALHIEEPEKVEEAKLSFDCLRSDDALSPADSVALLDRMASELHGP</sequence>
<evidence type="ECO:0000259" key="1">
    <source>
        <dbReference type="PROSITE" id="PS50943"/>
    </source>
</evidence>
<feature type="domain" description="HTH cro/C1-type" evidence="1">
    <location>
        <begin position="18"/>
        <end position="73"/>
    </location>
</feature>
<proteinExistence type="predicted"/>